<accession>A0A7W5TTP0</accession>
<evidence type="ECO:0000256" key="1">
    <source>
        <dbReference type="SAM" id="MobiDB-lite"/>
    </source>
</evidence>
<name>A0A7W5TTP0_9MICC</name>
<gene>
    <name evidence="2" type="ORF">FHX47_000896</name>
</gene>
<protein>
    <submittedName>
        <fullName evidence="2">Uncharacterized protein</fullName>
    </submittedName>
</protein>
<dbReference type="Gene3D" id="1.10.4080.10">
    <property type="entry name" value="ADP-ribosylation/Crystallin J1"/>
    <property type="match status" value="1"/>
</dbReference>
<proteinExistence type="predicted"/>
<dbReference type="AlphaFoldDB" id="A0A7W5TTP0"/>
<comment type="caution">
    <text evidence="2">The sequence shown here is derived from an EMBL/GenBank/DDBJ whole genome shotgun (WGS) entry which is preliminary data.</text>
</comment>
<dbReference type="RefSeq" id="WP_183357637.1">
    <property type="nucleotide sequence ID" value="NZ_BAABKR010000001.1"/>
</dbReference>
<reference evidence="2 3" key="1">
    <citation type="submission" date="2020-08" db="EMBL/GenBank/DDBJ databases">
        <title>Sequencing the genomes of 1000 actinobacteria strains.</title>
        <authorList>
            <person name="Klenk H.-P."/>
        </authorList>
    </citation>
    <scope>NUCLEOTIDE SEQUENCE [LARGE SCALE GENOMIC DNA]</scope>
    <source>
        <strain evidence="2 3">DSM 28238</strain>
    </source>
</reference>
<feature type="compositionally biased region" description="Pro residues" evidence="1">
    <location>
        <begin position="191"/>
        <end position="200"/>
    </location>
</feature>
<dbReference type="EMBL" id="JACIBT010000001">
    <property type="protein sequence ID" value="MBB3667303.1"/>
    <property type="molecule type" value="Genomic_DNA"/>
</dbReference>
<evidence type="ECO:0000313" key="3">
    <source>
        <dbReference type="Proteomes" id="UP000547528"/>
    </source>
</evidence>
<dbReference type="Proteomes" id="UP000547528">
    <property type="component" value="Unassembled WGS sequence"/>
</dbReference>
<organism evidence="2 3">
    <name type="scientific">Garicola koreensis</name>
    <dbReference type="NCBI Taxonomy" id="1262554"/>
    <lineage>
        <taxon>Bacteria</taxon>
        <taxon>Bacillati</taxon>
        <taxon>Actinomycetota</taxon>
        <taxon>Actinomycetes</taxon>
        <taxon>Micrococcales</taxon>
        <taxon>Micrococcaceae</taxon>
        <taxon>Garicola</taxon>
    </lineage>
</organism>
<dbReference type="InterPro" id="IPR036705">
    <property type="entry name" value="Ribosyl_crysJ1_sf"/>
</dbReference>
<sequence length="235" mass="25559">MSDQMLISRFYPELLEGFPQPADGVVQLHAELLHRICLADGLLEVLDWSQQGVGTDPLACMWLAGLRWHRLVTGHVPDEAPEPPPRDTDAALSRLLASGALRITEHTGETSLSSLSAGQLHYPAAPAQPDTGDTDVLLRLAPLGLVPYIEEQMRMEWVEQNVSMTHGGAHLLQRSRALVADVHQRASSPQQHPPHQPGPQPRSQADAPTAQPGSHPLFGVVGELAQRWEAVTAPQ</sequence>
<feature type="region of interest" description="Disordered" evidence="1">
    <location>
        <begin position="181"/>
        <end position="219"/>
    </location>
</feature>
<evidence type="ECO:0000313" key="2">
    <source>
        <dbReference type="EMBL" id="MBB3667303.1"/>
    </source>
</evidence>
<keyword evidence="3" id="KW-1185">Reference proteome</keyword>